<reference evidence="1 2" key="1">
    <citation type="submission" date="2024-09" db="EMBL/GenBank/DDBJ databases">
        <title>Floridaenema gen nov. (Aerosakkonemataceae, Aerosakkonematales ord. nov., Cyanobacteria) from benthic tropical and subtropical fresh waters, with the description of four new species.</title>
        <authorList>
            <person name="Moretto J.A."/>
            <person name="Berthold D.E."/>
            <person name="Lefler F.W."/>
            <person name="Huang I.-S."/>
            <person name="Laughinghouse H. IV."/>
        </authorList>
    </citation>
    <scope>NUCLEOTIDE SEQUENCE [LARGE SCALE GENOMIC DNA]</scope>
    <source>
        <strain evidence="1 2">BLCC-F46</strain>
    </source>
</reference>
<dbReference type="EMBL" id="JBHFNQ010000121">
    <property type="protein sequence ID" value="MFB2878364.1"/>
    <property type="molecule type" value="Genomic_DNA"/>
</dbReference>
<name>A0ABV4X6F5_9CYAN</name>
<sequence length="361" mass="41477">MTPEYLEKWFPIEQQRSYVSMLVKRGGGLTKRRAEYFVRLWAYLLVKELQESGRRLVQPLTKLELPQGWVACTHREAAELFYSEKDRGGDRAAGMMIDQLAALGLIEKQFDGHTTCIQIMPWSELLDPPHSAEPVQLIIDDFNLRTDAVPVANLIDRHYVQTAKDASTTPHQITQILRDWGRQYSTGMRVLRRSDNLHPVGISIIYPTVKESEANFFLPPGKTRFFTSDMQHEPFKMAVPGDVDCSCAFLRAWLIDNPYMEYETICNFVEDLQKTLVKVQVDFPNLCDLYSVAINPISGELGRVLGFQRTYQDAQRPIYRIYIPVDRFLALNVRQTLSGLKFQPTLEGARKETVPSATRRK</sequence>
<organism evidence="1 2">
    <name type="scientific">Floridaenema aerugineum BLCC-F46</name>
    <dbReference type="NCBI Taxonomy" id="3153654"/>
    <lineage>
        <taxon>Bacteria</taxon>
        <taxon>Bacillati</taxon>
        <taxon>Cyanobacteriota</taxon>
        <taxon>Cyanophyceae</taxon>
        <taxon>Oscillatoriophycideae</taxon>
        <taxon>Aerosakkonematales</taxon>
        <taxon>Aerosakkonemataceae</taxon>
        <taxon>Floridanema</taxon>
        <taxon>Floridanema aerugineum</taxon>
    </lineage>
</organism>
<keyword evidence="2" id="KW-1185">Reference proteome</keyword>
<accession>A0ABV4X6F5</accession>
<evidence type="ECO:0000313" key="1">
    <source>
        <dbReference type="EMBL" id="MFB2878364.1"/>
    </source>
</evidence>
<protein>
    <submittedName>
        <fullName evidence="1">Uncharacterized protein</fullName>
    </submittedName>
</protein>
<dbReference type="RefSeq" id="WP_413271439.1">
    <property type="nucleotide sequence ID" value="NZ_JBHFNQ010000121.1"/>
</dbReference>
<dbReference type="Proteomes" id="UP001576774">
    <property type="component" value="Unassembled WGS sequence"/>
</dbReference>
<gene>
    <name evidence="1" type="ORF">ACE1CC_16050</name>
</gene>
<comment type="caution">
    <text evidence="1">The sequence shown here is derived from an EMBL/GenBank/DDBJ whole genome shotgun (WGS) entry which is preliminary data.</text>
</comment>
<evidence type="ECO:0000313" key="2">
    <source>
        <dbReference type="Proteomes" id="UP001576774"/>
    </source>
</evidence>
<proteinExistence type="predicted"/>